<dbReference type="Gene3D" id="1.20.120.1600">
    <property type="match status" value="1"/>
</dbReference>
<keyword evidence="3" id="KW-0460">Magnesium</keyword>
<dbReference type="SFLD" id="SFLDG01129">
    <property type="entry name" value="C1.5:_HAD__Beta-PGM__Phosphata"/>
    <property type="match status" value="1"/>
</dbReference>
<accession>A0ABS4XAS7</accession>
<evidence type="ECO:0000313" key="5">
    <source>
        <dbReference type="Proteomes" id="UP001296993"/>
    </source>
</evidence>
<proteinExistence type="predicted"/>
<reference evidence="4 5" key="1">
    <citation type="submission" date="2021-03" db="EMBL/GenBank/DDBJ databases">
        <title>Sequencing the genomes of 1000 actinobacteria strains.</title>
        <authorList>
            <person name="Klenk H.-P."/>
        </authorList>
    </citation>
    <scope>NUCLEOTIDE SEQUENCE [LARGE SCALE GENOMIC DNA]</scope>
    <source>
        <strain evidence="4 5">DSM 15797</strain>
    </source>
</reference>
<comment type="cofactor">
    <cofactor evidence="1">
        <name>Mg(2+)</name>
        <dbReference type="ChEBI" id="CHEBI:18420"/>
    </cofactor>
</comment>
<keyword evidence="2 4" id="KW-0378">Hydrolase</keyword>
<dbReference type="EMBL" id="JAGIOF010000001">
    <property type="protein sequence ID" value="MBP2385577.1"/>
    <property type="molecule type" value="Genomic_DNA"/>
</dbReference>
<protein>
    <submittedName>
        <fullName evidence="4">Hydrolase of the HAD superfamily</fullName>
    </submittedName>
</protein>
<evidence type="ECO:0000256" key="2">
    <source>
        <dbReference type="ARBA" id="ARBA00022801"/>
    </source>
</evidence>
<dbReference type="GO" id="GO:0016787">
    <property type="term" value="F:hydrolase activity"/>
    <property type="evidence" value="ECO:0007669"/>
    <property type="project" value="UniProtKB-KW"/>
</dbReference>
<name>A0ABS4XAS7_9MICC</name>
<evidence type="ECO:0000256" key="1">
    <source>
        <dbReference type="ARBA" id="ARBA00001946"/>
    </source>
</evidence>
<dbReference type="InterPro" id="IPR051400">
    <property type="entry name" value="HAD-like_hydrolase"/>
</dbReference>
<keyword evidence="5" id="KW-1185">Reference proteome</keyword>
<dbReference type="PRINTS" id="PR00413">
    <property type="entry name" value="HADHALOGNASE"/>
</dbReference>
<dbReference type="SFLD" id="SFLDS00003">
    <property type="entry name" value="Haloacid_Dehalogenase"/>
    <property type="match status" value="1"/>
</dbReference>
<dbReference type="SUPFAM" id="SSF56784">
    <property type="entry name" value="HAD-like"/>
    <property type="match status" value="1"/>
</dbReference>
<dbReference type="Pfam" id="PF00702">
    <property type="entry name" value="Hydrolase"/>
    <property type="match status" value="1"/>
</dbReference>
<dbReference type="Proteomes" id="UP001296993">
    <property type="component" value="Unassembled WGS sequence"/>
</dbReference>
<dbReference type="PANTHER" id="PTHR46470">
    <property type="entry name" value="N-ACYLNEURAMINATE-9-PHOSPHATASE"/>
    <property type="match status" value="1"/>
</dbReference>
<dbReference type="Gene3D" id="3.40.50.1000">
    <property type="entry name" value="HAD superfamily/HAD-like"/>
    <property type="match status" value="1"/>
</dbReference>
<dbReference type="InterPro" id="IPR006439">
    <property type="entry name" value="HAD-SF_hydro_IA"/>
</dbReference>
<gene>
    <name evidence="4" type="ORF">JOF47_001088</name>
</gene>
<organism evidence="4 5">
    <name type="scientific">Paeniglutamicibacter kerguelensis</name>
    <dbReference type="NCBI Taxonomy" id="254788"/>
    <lineage>
        <taxon>Bacteria</taxon>
        <taxon>Bacillati</taxon>
        <taxon>Actinomycetota</taxon>
        <taxon>Actinomycetes</taxon>
        <taxon>Micrococcales</taxon>
        <taxon>Micrococcaceae</taxon>
        <taxon>Paeniglutamicibacter</taxon>
    </lineage>
</organism>
<dbReference type="PANTHER" id="PTHR46470:SF4">
    <property type="entry name" value="5-AMINO-6-(5-PHOSPHO-D-RIBITYLAMINO)URACIL PHOSPHATASE YIGB"/>
    <property type="match status" value="1"/>
</dbReference>
<evidence type="ECO:0000313" key="4">
    <source>
        <dbReference type="EMBL" id="MBP2385577.1"/>
    </source>
</evidence>
<dbReference type="RefSeq" id="WP_209996433.1">
    <property type="nucleotide sequence ID" value="NZ_BAAAJY010000007.1"/>
</dbReference>
<dbReference type="InterPro" id="IPR023214">
    <property type="entry name" value="HAD_sf"/>
</dbReference>
<comment type="caution">
    <text evidence="4">The sequence shown here is derived from an EMBL/GenBank/DDBJ whole genome shotgun (WGS) entry which is preliminary data.</text>
</comment>
<dbReference type="InterPro" id="IPR036412">
    <property type="entry name" value="HAD-like_sf"/>
</dbReference>
<sequence>MDNATNALSSLGGITSVARVEGVLFDIDDTLVDLKSAAIKGFHLLTAEDFENVPMDERHRIARDYADDGAGAYERYMSGELTFLGQRVERIKRAYGLAGLDAPPAEALGGWCASYERAARSVWAPFPDVHRCLDELDAMGIPYGAVSNNVESYQREKLGAAGLERISILVGSDTAGAPKPDPRPFHVGCRLLGTSIGTTLYVGDNPINDVQGARDAGLIAILLNRAPDHKNDSGKCIENLASLPRLIAGNTRFLGAPGCE</sequence>
<dbReference type="NCBIfam" id="TIGR01549">
    <property type="entry name" value="HAD-SF-IA-v1"/>
    <property type="match status" value="1"/>
</dbReference>
<evidence type="ECO:0000256" key="3">
    <source>
        <dbReference type="ARBA" id="ARBA00022842"/>
    </source>
</evidence>